<reference evidence="1" key="1">
    <citation type="journal article" date="2020" name="J Insects Food Feed">
        <title>The yellow mealworm (Tenebrio molitor) genome: a resource for the emerging insects as food and feed industry.</title>
        <authorList>
            <person name="Eriksson T."/>
            <person name="Andere A."/>
            <person name="Kelstrup H."/>
            <person name="Emery V."/>
            <person name="Picard C."/>
        </authorList>
    </citation>
    <scope>NUCLEOTIDE SEQUENCE</scope>
    <source>
        <strain evidence="1">Stoneville</strain>
        <tissue evidence="1">Whole head</tissue>
    </source>
</reference>
<sequence length="468" mass="51596">MYLSIDRLITSEKLAPAPGLTAGHQPADILANISVVPELTPGSVRTINFTGKRLHHELITRRTINTAKQKALFRCEKITTNQVLINLLLHIFCIKAKKCPSLSFLTEAQPRLNKRGQKALFWQRPTDGATVSVRKSAAEKELLFVRLVVGFVCVGGSPPRRSRSGARTLPASSSRLMTRLGDKYFIRDPIVVPPPGSLRRAVVLVEHRRRRREESECKRHFLNYELDLFRVCFQIIPTSNVRVGMGSFVVKKIRCGRGKPPPVAGLIYCAGPDRSSVAHSSTNYIAVLSSTVAPTQKQFGMALAHVYTWPGSSGNFVPVQLTWSCLHWRAVFGRPRPPAGHVVVARLPQWPSQRSPNNRTYCVCRDDDLQNCFKFIAGCECLAQREPRQGNLKEDVVCVVIGCWLMSPSSSPATSPTMSNSSSPTPPAVSYNKITGIPCVAAASRYTAPVHIDVGGTIYTSSLETLTK</sequence>
<evidence type="ECO:0000313" key="2">
    <source>
        <dbReference type="Proteomes" id="UP000719412"/>
    </source>
</evidence>
<keyword evidence="2" id="KW-1185">Reference proteome</keyword>
<proteinExistence type="predicted"/>
<protein>
    <submittedName>
        <fullName evidence="1">Uncharacterized protein</fullName>
    </submittedName>
</protein>
<evidence type="ECO:0000313" key="1">
    <source>
        <dbReference type="EMBL" id="KAH0808168.1"/>
    </source>
</evidence>
<accession>A0A8J6H4Y0</accession>
<gene>
    <name evidence="1" type="ORF">GEV33_014623</name>
</gene>
<dbReference type="Proteomes" id="UP000719412">
    <property type="component" value="Unassembled WGS sequence"/>
</dbReference>
<reference evidence="1" key="2">
    <citation type="submission" date="2021-08" db="EMBL/GenBank/DDBJ databases">
        <authorList>
            <person name="Eriksson T."/>
        </authorList>
    </citation>
    <scope>NUCLEOTIDE SEQUENCE</scope>
    <source>
        <strain evidence="1">Stoneville</strain>
        <tissue evidence="1">Whole head</tissue>
    </source>
</reference>
<name>A0A8J6H4Y0_TENMO</name>
<dbReference type="AlphaFoldDB" id="A0A8J6H4Y0"/>
<organism evidence="1 2">
    <name type="scientific">Tenebrio molitor</name>
    <name type="common">Yellow mealworm beetle</name>
    <dbReference type="NCBI Taxonomy" id="7067"/>
    <lineage>
        <taxon>Eukaryota</taxon>
        <taxon>Metazoa</taxon>
        <taxon>Ecdysozoa</taxon>
        <taxon>Arthropoda</taxon>
        <taxon>Hexapoda</taxon>
        <taxon>Insecta</taxon>
        <taxon>Pterygota</taxon>
        <taxon>Neoptera</taxon>
        <taxon>Endopterygota</taxon>
        <taxon>Coleoptera</taxon>
        <taxon>Polyphaga</taxon>
        <taxon>Cucujiformia</taxon>
        <taxon>Tenebrionidae</taxon>
        <taxon>Tenebrio</taxon>
    </lineage>
</organism>
<dbReference type="EMBL" id="JABDTM020029123">
    <property type="protein sequence ID" value="KAH0808168.1"/>
    <property type="molecule type" value="Genomic_DNA"/>
</dbReference>
<comment type="caution">
    <text evidence="1">The sequence shown here is derived from an EMBL/GenBank/DDBJ whole genome shotgun (WGS) entry which is preliminary data.</text>
</comment>